<evidence type="ECO:0000256" key="1">
    <source>
        <dbReference type="SAM" id="MobiDB-lite"/>
    </source>
</evidence>
<dbReference type="Proteomes" id="UP001264335">
    <property type="component" value="Unassembled WGS sequence"/>
</dbReference>
<dbReference type="Gene3D" id="1.10.10.2910">
    <property type="match status" value="1"/>
</dbReference>
<dbReference type="EMBL" id="JARPWY010000002">
    <property type="protein sequence ID" value="MDT2512893.1"/>
    <property type="molecule type" value="Genomic_DNA"/>
</dbReference>
<proteinExistence type="predicted"/>
<organism evidence="3 4">
    <name type="scientific">Enterococcus avium</name>
    <name type="common">Streptococcus avium</name>
    <dbReference type="NCBI Taxonomy" id="33945"/>
    <lineage>
        <taxon>Bacteria</taxon>
        <taxon>Bacillati</taxon>
        <taxon>Bacillota</taxon>
        <taxon>Bacilli</taxon>
        <taxon>Lactobacillales</taxon>
        <taxon>Enterococcaceae</taxon>
        <taxon>Enterococcus</taxon>
    </lineage>
</organism>
<accession>A0ABD5F490</accession>
<reference evidence="3 4" key="1">
    <citation type="submission" date="2023-03" db="EMBL/GenBank/DDBJ databases">
        <authorList>
            <person name="Shen W."/>
            <person name="Cai J."/>
        </authorList>
    </citation>
    <scope>NUCLEOTIDE SEQUENCE [LARGE SCALE GENOMIC DNA]</scope>
    <source>
        <strain evidence="3 4">Y2</strain>
    </source>
</reference>
<dbReference type="InterPro" id="IPR013610">
    <property type="entry name" value="ArdC_N"/>
</dbReference>
<evidence type="ECO:0000313" key="4">
    <source>
        <dbReference type="Proteomes" id="UP001264335"/>
    </source>
</evidence>
<dbReference type="RefSeq" id="WP_070503755.1">
    <property type="nucleotide sequence ID" value="NZ_CABGUH010000035.1"/>
</dbReference>
<comment type="caution">
    <text evidence="3">The sequence shown here is derived from an EMBL/GenBank/DDBJ whole genome shotgun (WGS) entry which is preliminary data.</text>
</comment>
<dbReference type="Pfam" id="PF08401">
    <property type="entry name" value="ArdcN"/>
    <property type="match status" value="1"/>
</dbReference>
<feature type="domain" description="N-terminal" evidence="2">
    <location>
        <begin position="7"/>
        <end position="107"/>
    </location>
</feature>
<name>A0ABD5F490_ENTAV</name>
<sequence>MNNKTVELLNQAEEGIKDFLSSDKYKIFLKTMSKFHSYSLNNTLLILMQMPKATRVAGYKTWKNTFKRQVNKGEKSIKIIGGRPYKKEVEEVKNGKKEKKEVQGISFFPVSVFDVSQTSGEPLPELTKELSSDVKEYAKLFSAIKYTSDYSIVFESLQGGVKGYCDNQHKKIAINTGMSQSQTIKTLVHEITHSDLHSGTEKLTRQTKEVEAESCAFVVCDHFGIDTKDYSFPYLASWSSDKDVPELKESFERILKQADSLIQKIDYHLEVLQKEAEKMQDQTISLADQLDKYEKIANELNKDSNNITEEKQKQVEENQHSII</sequence>
<evidence type="ECO:0000259" key="2">
    <source>
        <dbReference type="Pfam" id="PF08401"/>
    </source>
</evidence>
<gene>
    <name evidence="3" type="ORF">P7D79_01480</name>
</gene>
<protein>
    <submittedName>
        <fullName evidence="3">ArdC-like ssDNA-binding domain-containing protein</fullName>
    </submittedName>
</protein>
<feature type="region of interest" description="Disordered" evidence="1">
    <location>
        <begin position="304"/>
        <end position="323"/>
    </location>
</feature>
<dbReference type="AlphaFoldDB" id="A0ABD5F490"/>
<evidence type="ECO:0000313" key="3">
    <source>
        <dbReference type="EMBL" id="MDT2512893.1"/>
    </source>
</evidence>